<reference evidence="2 3" key="1">
    <citation type="journal article" date="2013" name="Nat. Genet.">
        <title>The high-quality draft genome of peach (Prunus persica) identifies unique patterns of genetic diversity, domestication and genome evolution.</title>
        <authorList>
            <consortium name="International Peach Genome Initiative"/>
            <person name="Verde I."/>
            <person name="Abbott A.G."/>
            <person name="Scalabrin S."/>
            <person name="Jung S."/>
            <person name="Shu S."/>
            <person name="Marroni F."/>
            <person name="Zhebentyayeva T."/>
            <person name="Dettori M.T."/>
            <person name="Grimwood J."/>
            <person name="Cattonaro F."/>
            <person name="Zuccolo A."/>
            <person name="Rossini L."/>
            <person name="Jenkins J."/>
            <person name="Vendramin E."/>
            <person name="Meisel L.A."/>
            <person name="Decroocq V."/>
            <person name="Sosinski B."/>
            <person name="Prochnik S."/>
            <person name="Mitros T."/>
            <person name="Policriti A."/>
            <person name="Cipriani G."/>
            <person name="Dondini L."/>
            <person name="Ficklin S."/>
            <person name="Goodstein D.M."/>
            <person name="Xuan P."/>
            <person name="Del Fabbro C."/>
            <person name="Aramini V."/>
            <person name="Copetti D."/>
            <person name="Gonzalez S."/>
            <person name="Horner D.S."/>
            <person name="Falchi R."/>
            <person name="Lucas S."/>
            <person name="Mica E."/>
            <person name="Maldonado J."/>
            <person name="Lazzari B."/>
            <person name="Bielenberg D."/>
            <person name="Pirona R."/>
            <person name="Miculan M."/>
            <person name="Barakat A."/>
            <person name="Testolin R."/>
            <person name="Stella A."/>
            <person name="Tartarini S."/>
            <person name="Tonutti P."/>
            <person name="Arus P."/>
            <person name="Orellana A."/>
            <person name="Wells C."/>
            <person name="Main D."/>
            <person name="Vizzotto G."/>
            <person name="Silva H."/>
            <person name="Salamini F."/>
            <person name="Schmutz J."/>
            <person name="Morgante M."/>
            <person name="Rokhsar D.S."/>
        </authorList>
    </citation>
    <scope>NUCLEOTIDE SEQUENCE [LARGE SCALE GENOMIC DNA]</scope>
    <source>
        <strain evidence="3">cv. Nemared</strain>
    </source>
</reference>
<dbReference type="PANTHER" id="PTHR46328">
    <property type="entry name" value="FAR-RED IMPAIRED RESPONSIVE (FAR1) FAMILY PROTEIN-RELATED"/>
    <property type="match status" value="1"/>
</dbReference>
<dbReference type="EMBL" id="CM007658">
    <property type="protein sequence ID" value="ONH92673.1"/>
    <property type="molecule type" value="Genomic_DNA"/>
</dbReference>
<sequence>MKVVKIEFWCFSPANLLRILCQSCCDECRGCVNCSVVQGTMESKANNISFDSDESERCLEFESCDEHLLIDDDKLPKDIDLCSLEVDKIIQQPNASLPLMGNAVEPYIGMGFKSRDDARDFYIAYGRHSGFTVRIHHNRRSRMNNMVIGQDFVCSREGFRDKKYVCREDRVLPPPPVTREGCAAMLRVALRDGEKWVVTKFVKEHNHTLMAPSKVPWRGFGKNLISEDEKDQKIRDLTIELSNERQRCKRRCAAYQEQISMLLKDIQEHSDHLSTRVQDIVRNIRELENERCVDS</sequence>
<accession>A0A251N035</accession>
<feature type="domain" description="FAR1" evidence="1">
    <location>
        <begin position="120"/>
        <end position="210"/>
    </location>
</feature>
<dbReference type="Pfam" id="PF03101">
    <property type="entry name" value="FAR1"/>
    <property type="match status" value="1"/>
</dbReference>
<dbReference type="eggNOG" id="ENOG502QS9J">
    <property type="taxonomic scope" value="Eukaryota"/>
</dbReference>
<dbReference type="OrthoDB" id="1859317at2759"/>
<dbReference type="Proteomes" id="UP000006882">
    <property type="component" value="Chromosome G8"/>
</dbReference>
<dbReference type="Gramene" id="ONH92673">
    <property type="protein sequence ID" value="ONH92673"/>
    <property type="gene ID" value="PRUPE_8G188600"/>
</dbReference>
<protein>
    <recommendedName>
        <fullName evidence="1">FAR1 domain-containing protein</fullName>
    </recommendedName>
</protein>
<dbReference type="AlphaFoldDB" id="A0A251N035"/>
<dbReference type="SMR" id="A0A251N035"/>
<dbReference type="PANTHER" id="PTHR46328:SF2">
    <property type="entry name" value="FAR1 DOMAIN-CONTAINING PROTEIN"/>
    <property type="match status" value="1"/>
</dbReference>
<dbReference type="STRING" id="3760.A0A251N035"/>
<organism evidence="2 3">
    <name type="scientific">Prunus persica</name>
    <name type="common">Peach</name>
    <name type="synonym">Amygdalus persica</name>
    <dbReference type="NCBI Taxonomy" id="3760"/>
    <lineage>
        <taxon>Eukaryota</taxon>
        <taxon>Viridiplantae</taxon>
        <taxon>Streptophyta</taxon>
        <taxon>Embryophyta</taxon>
        <taxon>Tracheophyta</taxon>
        <taxon>Spermatophyta</taxon>
        <taxon>Magnoliopsida</taxon>
        <taxon>eudicotyledons</taxon>
        <taxon>Gunneridae</taxon>
        <taxon>Pentapetalae</taxon>
        <taxon>rosids</taxon>
        <taxon>fabids</taxon>
        <taxon>Rosales</taxon>
        <taxon>Rosaceae</taxon>
        <taxon>Amygdaloideae</taxon>
        <taxon>Amygdaleae</taxon>
        <taxon>Prunus</taxon>
    </lineage>
</organism>
<dbReference type="InterPro" id="IPR004330">
    <property type="entry name" value="FAR1_DNA_bnd_dom"/>
</dbReference>
<keyword evidence="3" id="KW-1185">Reference proteome</keyword>
<name>A0A251N035_PRUPE</name>
<gene>
    <name evidence="2" type="ORF">PRUPE_8G188600</name>
</gene>
<proteinExistence type="predicted"/>
<evidence type="ECO:0000313" key="2">
    <source>
        <dbReference type="EMBL" id="ONH92673.1"/>
    </source>
</evidence>
<evidence type="ECO:0000313" key="3">
    <source>
        <dbReference type="Proteomes" id="UP000006882"/>
    </source>
</evidence>
<evidence type="ECO:0000259" key="1">
    <source>
        <dbReference type="Pfam" id="PF03101"/>
    </source>
</evidence>